<dbReference type="PANTHER" id="PTHR11487:SF0">
    <property type="entry name" value="S-ACYL FATTY ACID SYNTHASE THIOESTERASE, MEDIUM CHAIN"/>
    <property type="match status" value="1"/>
</dbReference>
<dbReference type="GO" id="GO:0016787">
    <property type="term" value="F:hydrolase activity"/>
    <property type="evidence" value="ECO:0007669"/>
    <property type="project" value="UniProtKB-KW"/>
</dbReference>
<evidence type="ECO:0000313" key="3">
    <source>
        <dbReference type="EMBL" id="MDO6421244.1"/>
    </source>
</evidence>
<dbReference type="RefSeq" id="WP_303490548.1">
    <property type="nucleotide sequence ID" value="NZ_JAUOPB010000001.1"/>
</dbReference>
<accession>A0AAW7X188</accession>
<organism evidence="3 4">
    <name type="scientific">Saccharophagus degradans</name>
    <dbReference type="NCBI Taxonomy" id="86304"/>
    <lineage>
        <taxon>Bacteria</taxon>
        <taxon>Pseudomonadati</taxon>
        <taxon>Pseudomonadota</taxon>
        <taxon>Gammaproteobacteria</taxon>
        <taxon>Cellvibrionales</taxon>
        <taxon>Cellvibrionaceae</taxon>
        <taxon>Saccharophagus</taxon>
    </lineage>
</organism>
<proteinExistence type="inferred from homology"/>
<comment type="similarity">
    <text evidence="1">Belongs to the thioesterase family.</text>
</comment>
<reference evidence="3" key="1">
    <citation type="submission" date="2023-07" db="EMBL/GenBank/DDBJ databases">
        <title>Genome content predicts the carbon catabolic preferences of heterotrophic bacteria.</title>
        <authorList>
            <person name="Gralka M."/>
        </authorList>
    </citation>
    <scope>NUCLEOTIDE SEQUENCE</scope>
    <source>
        <strain evidence="3">I3M17_2</strain>
    </source>
</reference>
<evidence type="ECO:0000313" key="4">
    <source>
        <dbReference type="Proteomes" id="UP001169760"/>
    </source>
</evidence>
<gene>
    <name evidence="3" type="ORF">Q4521_02030</name>
</gene>
<keyword evidence="3" id="KW-0378">Hydrolase</keyword>
<dbReference type="PANTHER" id="PTHR11487">
    <property type="entry name" value="THIOESTERASE"/>
    <property type="match status" value="1"/>
</dbReference>
<protein>
    <submittedName>
        <fullName evidence="3">Alpha/beta fold hydrolase</fullName>
    </submittedName>
</protein>
<name>A0AAW7X188_9GAMM</name>
<dbReference type="InterPro" id="IPR012223">
    <property type="entry name" value="TEII"/>
</dbReference>
<sequence length="240" mass="27241">MSDTVLFCIPYAGGIAEVTYGKWQKALGENIQVIPLEPAGHGRRMREPFASTIEATALDFLPHIKQAISEGKKYALYAHSMGTLIAYELVKAIIQARLMEPEAMFLSGRLPPNHQYSGPDLHELSDNDLVESLKKVEGSPKDLFVVPALVETFLPIIRSDYRLTETYTFKPPVISICGSIHCFYSDNDSLVNLQDMYEWRHFCRKDFVVHQYSGHHFFINDHYVDICNEIRNALSEAVCI</sequence>
<evidence type="ECO:0000259" key="2">
    <source>
        <dbReference type="Pfam" id="PF00975"/>
    </source>
</evidence>
<dbReference type="SUPFAM" id="SSF53474">
    <property type="entry name" value="alpha/beta-Hydrolases"/>
    <property type="match status" value="1"/>
</dbReference>
<dbReference type="AlphaFoldDB" id="A0AAW7X188"/>
<dbReference type="InterPro" id="IPR001031">
    <property type="entry name" value="Thioesterase"/>
</dbReference>
<comment type="caution">
    <text evidence="3">The sequence shown here is derived from an EMBL/GenBank/DDBJ whole genome shotgun (WGS) entry which is preliminary data.</text>
</comment>
<dbReference type="Pfam" id="PF00975">
    <property type="entry name" value="Thioesterase"/>
    <property type="match status" value="1"/>
</dbReference>
<dbReference type="EMBL" id="JAUOPB010000001">
    <property type="protein sequence ID" value="MDO6421244.1"/>
    <property type="molecule type" value="Genomic_DNA"/>
</dbReference>
<dbReference type="Gene3D" id="3.40.50.1820">
    <property type="entry name" value="alpha/beta hydrolase"/>
    <property type="match status" value="1"/>
</dbReference>
<feature type="domain" description="Thioesterase" evidence="2">
    <location>
        <begin position="6"/>
        <end position="232"/>
    </location>
</feature>
<dbReference type="Proteomes" id="UP001169760">
    <property type="component" value="Unassembled WGS sequence"/>
</dbReference>
<evidence type="ECO:0000256" key="1">
    <source>
        <dbReference type="ARBA" id="ARBA00007169"/>
    </source>
</evidence>
<dbReference type="GO" id="GO:0008610">
    <property type="term" value="P:lipid biosynthetic process"/>
    <property type="evidence" value="ECO:0007669"/>
    <property type="project" value="TreeGrafter"/>
</dbReference>
<dbReference type="InterPro" id="IPR029058">
    <property type="entry name" value="AB_hydrolase_fold"/>
</dbReference>